<dbReference type="InterPro" id="IPR051450">
    <property type="entry name" value="Gfo/Idh/MocA_Oxidoreductases"/>
</dbReference>
<dbReference type="InterPro" id="IPR000683">
    <property type="entry name" value="Gfo/Idh/MocA-like_OxRdtase_N"/>
</dbReference>
<dbReference type="EC" id="1.1.1.424" evidence="3"/>
<evidence type="ECO:0000313" key="3">
    <source>
        <dbReference type="EMBL" id="MFC6954300.1"/>
    </source>
</evidence>
<dbReference type="NCBIfam" id="NF041392">
    <property type="entry name" value="XylDh_Gfo6_Halo"/>
    <property type="match status" value="1"/>
</dbReference>
<dbReference type="RefSeq" id="WP_336351254.1">
    <property type="nucleotide sequence ID" value="NZ_JAZAQL010000003.1"/>
</dbReference>
<dbReference type="AlphaFoldDB" id="A0ABD5VG19"/>
<keyword evidence="4" id="KW-1185">Reference proteome</keyword>
<reference evidence="3 4" key="1">
    <citation type="journal article" date="2019" name="Int. J. Syst. Evol. Microbiol.">
        <title>The Global Catalogue of Microorganisms (GCM) 10K type strain sequencing project: providing services to taxonomists for standard genome sequencing and annotation.</title>
        <authorList>
            <consortium name="The Broad Institute Genomics Platform"/>
            <consortium name="The Broad Institute Genome Sequencing Center for Infectious Disease"/>
            <person name="Wu L."/>
            <person name="Ma J."/>
        </authorList>
    </citation>
    <scope>NUCLEOTIDE SEQUENCE [LARGE SCALE GENOMIC DNA]</scope>
    <source>
        <strain evidence="3 4">GX26</strain>
    </source>
</reference>
<feature type="domain" description="Gfo/Idh/MocA-like oxidoreductase N-terminal" evidence="1">
    <location>
        <begin position="24"/>
        <end position="159"/>
    </location>
</feature>
<dbReference type="SUPFAM" id="SSF51735">
    <property type="entry name" value="NAD(P)-binding Rossmann-fold domains"/>
    <property type="match status" value="1"/>
</dbReference>
<evidence type="ECO:0000259" key="1">
    <source>
        <dbReference type="Pfam" id="PF01408"/>
    </source>
</evidence>
<gene>
    <name evidence="3" type="primary">gfo6</name>
    <name evidence="3" type="ORF">ACFQGB_15665</name>
</gene>
<protein>
    <submittedName>
        <fullName evidence="3">D-xylose 1-dehydrogenase Gfo6</fullName>
        <ecNumber evidence="3">1.1.1.424</ecNumber>
    </submittedName>
</protein>
<dbReference type="InterPro" id="IPR036291">
    <property type="entry name" value="NAD(P)-bd_dom_sf"/>
</dbReference>
<dbReference type="InterPro" id="IPR049838">
    <property type="entry name" value="XacA-like"/>
</dbReference>
<name>A0ABD5VG19_9EURY</name>
<proteinExistence type="predicted"/>
<dbReference type="Gene3D" id="3.40.50.720">
    <property type="entry name" value="NAD(P)-binding Rossmann-like Domain"/>
    <property type="match status" value="1"/>
</dbReference>
<dbReference type="SUPFAM" id="SSF55347">
    <property type="entry name" value="Glyceraldehyde-3-phosphate dehydrogenase-like, C-terminal domain"/>
    <property type="match status" value="1"/>
</dbReference>
<dbReference type="PANTHER" id="PTHR43377:SF1">
    <property type="entry name" value="BILIVERDIN REDUCTASE A"/>
    <property type="match status" value="1"/>
</dbReference>
<accession>A0ABD5VG19</accession>
<dbReference type="Pfam" id="PF22725">
    <property type="entry name" value="GFO_IDH_MocA_C3"/>
    <property type="match status" value="1"/>
</dbReference>
<dbReference type="EMBL" id="JBHSXN010000003">
    <property type="protein sequence ID" value="MFC6954300.1"/>
    <property type="molecule type" value="Genomic_DNA"/>
</dbReference>
<comment type="caution">
    <text evidence="3">The sequence shown here is derived from an EMBL/GenBank/DDBJ whole genome shotgun (WGS) entry which is preliminary data.</text>
</comment>
<sequence length="370" mass="40497">MTVHDALTDFHERDWQTTRDGTLRLALVGLGWWTIEKAIPAIAASDHCETAVLVSSSTAKAERVAADVAGEGGEGGGDGVVADRPRGLSYDEFREGDARGEYDAVYVCTPNALHLEYVEAAAEHGKHVLCEKPMEASVERAERMVAACDEHDVRLAVGYRMQTEPAVRRARELVREGAIGDPRFVHGANTQRLLDIFDSPDQWRLDPDLTGYGTSVMDLGVYPINTARFLLDADPVAVQASMQSNHDAFDDVPDEHAAFIVEFDDGTYATCTASQNAHSNTFLEITGTEGTLRLDPAFHMETDLSLTVDGSTVAVEGRQRDQMRELFDYFAHAVLTDEPVSLDGAHGLVDLQAIDAIHRAAEDGERKRLD</sequence>
<organism evidence="3 4">
    <name type="scientific">Halorubellus litoreus</name>
    <dbReference type="NCBI Taxonomy" id="755308"/>
    <lineage>
        <taxon>Archaea</taxon>
        <taxon>Methanobacteriati</taxon>
        <taxon>Methanobacteriota</taxon>
        <taxon>Stenosarchaea group</taxon>
        <taxon>Halobacteria</taxon>
        <taxon>Halobacteriales</taxon>
        <taxon>Halorubellaceae</taxon>
        <taxon>Halorubellus</taxon>
    </lineage>
</organism>
<dbReference type="Proteomes" id="UP001596395">
    <property type="component" value="Unassembled WGS sequence"/>
</dbReference>
<dbReference type="InterPro" id="IPR055170">
    <property type="entry name" value="GFO_IDH_MocA-like_dom"/>
</dbReference>
<feature type="domain" description="GFO/IDH/MocA-like oxidoreductase" evidence="2">
    <location>
        <begin position="167"/>
        <end position="293"/>
    </location>
</feature>
<evidence type="ECO:0000313" key="4">
    <source>
        <dbReference type="Proteomes" id="UP001596395"/>
    </source>
</evidence>
<dbReference type="Pfam" id="PF01408">
    <property type="entry name" value="GFO_IDH_MocA"/>
    <property type="match status" value="1"/>
</dbReference>
<dbReference type="GO" id="GO:0016491">
    <property type="term" value="F:oxidoreductase activity"/>
    <property type="evidence" value="ECO:0007669"/>
    <property type="project" value="UniProtKB-KW"/>
</dbReference>
<dbReference type="PANTHER" id="PTHR43377">
    <property type="entry name" value="BILIVERDIN REDUCTASE A"/>
    <property type="match status" value="1"/>
</dbReference>
<keyword evidence="3" id="KW-0560">Oxidoreductase</keyword>
<dbReference type="Gene3D" id="3.30.360.10">
    <property type="entry name" value="Dihydrodipicolinate Reductase, domain 2"/>
    <property type="match status" value="1"/>
</dbReference>
<evidence type="ECO:0000259" key="2">
    <source>
        <dbReference type="Pfam" id="PF22725"/>
    </source>
</evidence>